<dbReference type="Gene3D" id="3.40.50.300">
    <property type="entry name" value="P-loop containing nucleotide triphosphate hydrolases"/>
    <property type="match status" value="1"/>
</dbReference>
<dbReference type="Proteomes" id="UP000276223">
    <property type="component" value="Unassembled WGS sequence"/>
</dbReference>
<name>A0A3N1UV10_9BACT</name>
<protein>
    <submittedName>
        <fullName evidence="5">Phospholipid/cholesterol/gamma-HCH transport system ATP-binding protein</fullName>
    </submittedName>
</protein>
<gene>
    <name evidence="5" type="ORF">EDC27_1530</name>
</gene>
<accession>A0A3N1UV10</accession>
<dbReference type="SUPFAM" id="SSF52540">
    <property type="entry name" value="P-loop containing nucleoside triphosphate hydrolases"/>
    <property type="match status" value="1"/>
</dbReference>
<evidence type="ECO:0000259" key="4">
    <source>
        <dbReference type="PROSITE" id="PS50893"/>
    </source>
</evidence>
<dbReference type="PANTHER" id="PTHR43023:SF3">
    <property type="entry name" value="PROTEIN TRIGALACTOSYLDIACYLGLYCEROL 3, CHLOROPLASTIC"/>
    <property type="match status" value="1"/>
</dbReference>
<keyword evidence="6" id="KW-1185">Reference proteome</keyword>
<sequence>MFADHEERTFTKWRRKESVVALDVRREMGAMEPTMPFSGDVMIHTDDLTLGYGDRLILRDVTFSVYTGEIVAVLGGSGCGKSTLLKALIGLLPPLRGSVWIGGRCITGPQGDMALEAVRRHIGVLFQYGALLGSLSIADNVAMPLEEFTDLPRRLIEDIVHFKLETVGLADYAHFMPSELSGGMRKRAALARAMALDPQILFCDEPSAGLDPITAAELDELLMECNRALGITMVVITHELASIETIATRCIMLDKSAQGVIAVGTPEKLKNESTDPRVRAFFHRQPAMLRAAELGGSVPS</sequence>
<dbReference type="EMBL" id="RJVA01000011">
    <property type="protein sequence ID" value="ROQ93508.1"/>
    <property type="molecule type" value="Genomic_DNA"/>
</dbReference>
<evidence type="ECO:0000313" key="5">
    <source>
        <dbReference type="EMBL" id="ROQ93508.1"/>
    </source>
</evidence>
<keyword evidence="1" id="KW-0813">Transport</keyword>
<dbReference type="PANTHER" id="PTHR43023">
    <property type="entry name" value="PROTEIN TRIGALACTOSYLDIACYLGLYCEROL 3, CHLOROPLASTIC"/>
    <property type="match status" value="1"/>
</dbReference>
<proteinExistence type="predicted"/>
<dbReference type="PROSITE" id="PS00211">
    <property type="entry name" value="ABC_TRANSPORTER_1"/>
    <property type="match status" value="1"/>
</dbReference>
<evidence type="ECO:0000256" key="3">
    <source>
        <dbReference type="ARBA" id="ARBA00022840"/>
    </source>
</evidence>
<dbReference type="AlphaFoldDB" id="A0A3N1UV10"/>
<reference evidence="5 6" key="1">
    <citation type="submission" date="2018-11" db="EMBL/GenBank/DDBJ databases">
        <title>Genomic Encyclopedia of Type Strains, Phase IV (KMG-IV): sequencing the most valuable type-strain genomes for metagenomic binning, comparative biology and taxonomic classification.</title>
        <authorList>
            <person name="Goeker M."/>
        </authorList>
    </citation>
    <scope>NUCLEOTIDE SEQUENCE [LARGE SCALE GENOMIC DNA]</scope>
    <source>
        <strain evidence="5 6">DSM 22027</strain>
    </source>
</reference>
<dbReference type="InterPro" id="IPR003593">
    <property type="entry name" value="AAA+_ATPase"/>
</dbReference>
<dbReference type="PROSITE" id="PS50893">
    <property type="entry name" value="ABC_TRANSPORTER_2"/>
    <property type="match status" value="1"/>
</dbReference>
<evidence type="ECO:0000256" key="1">
    <source>
        <dbReference type="ARBA" id="ARBA00022448"/>
    </source>
</evidence>
<organism evidence="5 6">
    <name type="scientific">Desulfosoma caldarium</name>
    <dbReference type="NCBI Taxonomy" id="610254"/>
    <lineage>
        <taxon>Bacteria</taxon>
        <taxon>Pseudomonadati</taxon>
        <taxon>Thermodesulfobacteriota</taxon>
        <taxon>Syntrophobacteria</taxon>
        <taxon>Syntrophobacterales</taxon>
        <taxon>Syntrophobacteraceae</taxon>
        <taxon>Desulfosoma</taxon>
    </lineage>
</organism>
<keyword evidence="2" id="KW-0547">Nucleotide-binding</keyword>
<dbReference type="InterPro" id="IPR003439">
    <property type="entry name" value="ABC_transporter-like_ATP-bd"/>
</dbReference>
<evidence type="ECO:0000313" key="6">
    <source>
        <dbReference type="Proteomes" id="UP000276223"/>
    </source>
</evidence>
<comment type="caution">
    <text evidence="5">The sequence shown here is derived from an EMBL/GenBank/DDBJ whole genome shotgun (WGS) entry which is preliminary data.</text>
</comment>
<dbReference type="Pfam" id="PF00005">
    <property type="entry name" value="ABC_tran"/>
    <property type="match status" value="1"/>
</dbReference>
<dbReference type="GO" id="GO:0005524">
    <property type="term" value="F:ATP binding"/>
    <property type="evidence" value="ECO:0007669"/>
    <property type="project" value="UniProtKB-KW"/>
</dbReference>
<evidence type="ECO:0000256" key="2">
    <source>
        <dbReference type="ARBA" id="ARBA00022741"/>
    </source>
</evidence>
<keyword evidence="3 5" id="KW-0067">ATP-binding</keyword>
<dbReference type="InterPro" id="IPR027417">
    <property type="entry name" value="P-loop_NTPase"/>
</dbReference>
<feature type="domain" description="ABC transporter" evidence="4">
    <location>
        <begin position="43"/>
        <end position="282"/>
    </location>
</feature>
<dbReference type="InterPro" id="IPR017871">
    <property type="entry name" value="ABC_transporter-like_CS"/>
</dbReference>
<dbReference type="SMART" id="SM00382">
    <property type="entry name" value="AAA"/>
    <property type="match status" value="1"/>
</dbReference>
<dbReference type="GO" id="GO:0016887">
    <property type="term" value="F:ATP hydrolysis activity"/>
    <property type="evidence" value="ECO:0007669"/>
    <property type="project" value="InterPro"/>
</dbReference>